<comment type="similarity">
    <text evidence="2">Belongs to the oxygen-dependent FAD-linked oxidoreductase family.</text>
</comment>
<feature type="compositionally biased region" description="Basic and acidic residues" evidence="6">
    <location>
        <begin position="13"/>
        <end position="31"/>
    </location>
</feature>
<dbReference type="eggNOG" id="ENOG502SJ3M">
    <property type="taxonomic scope" value="Eukaryota"/>
</dbReference>
<dbReference type="GO" id="GO:0016491">
    <property type="term" value="F:oxidoreductase activity"/>
    <property type="evidence" value="ECO:0007669"/>
    <property type="project" value="UniProtKB-KW"/>
</dbReference>
<reference evidence="8" key="3">
    <citation type="submission" date="2011-03" db="EMBL/GenBank/DDBJ databases">
        <title>Annotation of Magnaporthe poae ATCC 64411.</title>
        <authorList>
            <person name="Ma L.-J."/>
            <person name="Dead R."/>
            <person name="Young S.K."/>
            <person name="Zeng Q."/>
            <person name="Gargeya S."/>
            <person name="Fitzgerald M."/>
            <person name="Haas B."/>
            <person name="Abouelleil A."/>
            <person name="Alvarado L."/>
            <person name="Arachchi H.M."/>
            <person name="Berlin A."/>
            <person name="Brown A."/>
            <person name="Chapman S.B."/>
            <person name="Chen Z."/>
            <person name="Dunbar C."/>
            <person name="Freedman E."/>
            <person name="Gearin G."/>
            <person name="Gellesch M."/>
            <person name="Goldberg J."/>
            <person name="Griggs A."/>
            <person name="Gujja S."/>
            <person name="Heiman D."/>
            <person name="Howarth C."/>
            <person name="Larson L."/>
            <person name="Lui A."/>
            <person name="MacDonald P.J.P."/>
            <person name="Mehta T."/>
            <person name="Montmayeur A."/>
            <person name="Murphy C."/>
            <person name="Neiman D."/>
            <person name="Pearson M."/>
            <person name="Priest M."/>
            <person name="Roberts A."/>
            <person name="Saif S."/>
            <person name="Shea T."/>
            <person name="Shenoy N."/>
            <person name="Sisk P."/>
            <person name="Stolte C."/>
            <person name="Sykes S."/>
            <person name="Yandava C."/>
            <person name="Wortman J."/>
            <person name="Nusbaum C."/>
            <person name="Birren B."/>
        </authorList>
    </citation>
    <scope>NUCLEOTIDE SEQUENCE</scope>
    <source>
        <strain evidence="8">ATCC 64411</strain>
    </source>
</reference>
<feature type="compositionally biased region" description="Low complexity" evidence="6">
    <location>
        <begin position="36"/>
        <end position="52"/>
    </location>
</feature>
<dbReference type="AlphaFoldDB" id="A0A0C4E100"/>
<evidence type="ECO:0000256" key="5">
    <source>
        <dbReference type="ARBA" id="ARBA00023002"/>
    </source>
</evidence>
<dbReference type="PROSITE" id="PS51387">
    <property type="entry name" value="FAD_PCMH"/>
    <property type="match status" value="1"/>
</dbReference>
<dbReference type="Pfam" id="PF01565">
    <property type="entry name" value="FAD_binding_4"/>
    <property type="match status" value="1"/>
</dbReference>
<dbReference type="VEuPathDB" id="FungiDB:MAPG_06044"/>
<name>A0A0C4E100_MAGP6</name>
<keyword evidence="4" id="KW-0274">FAD</keyword>
<reference evidence="9" key="5">
    <citation type="submission" date="2015-06" db="UniProtKB">
        <authorList>
            <consortium name="EnsemblFungi"/>
        </authorList>
    </citation>
    <scope>IDENTIFICATION</scope>
    <source>
        <strain evidence="9">ATCC 64411</strain>
    </source>
</reference>
<dbReference type="GO" id="GO:0071949">
    <property type="term" value="F:FAD binding"/>
    <property type="evidence" value="ECO:0007669"/>
    <property type="project" value="InterPro"/>
</dbReference>
<dbReference type="InterPro" id="IPR050416">
    <property type="entry name" value="FAD-linked_Oxidoreductase"/>
</dbReference>
<evidence type="ECO:0000313" key="8">
    <source>
        <dbReference type="EMBL" id="KLU87038.1"/>
    </source>
</evidence>
<reference evidence="10" key="1">
    <citation type="submission" date="2010-05" db="EMBL/GenBank/DDBJ databases">
        <title>The genome sequence of Magnaporthe poae strain ATCC 64411.</title>
        <authorList>
            <person name="Ma L.-J."/>
            <person name="Dead R."/>
            <person name="Young S."/>
            <person name="Zeng Q."/>
            <person name="Koehrsen M."/>
            <person name="Alvarado L."/>
            <person name="Berlin A."/>
            <person name="Chapman S.B."/>
            <person name="Chen Z."/>
            <person name="Freedman E."/>
            <person name="Gellesch M."/>
            <person name="Goldberg J."/>
            <person name="Griggs A."/>
            <person name="Gujja S."/>
            <person name="Heilman E.R."/>
            <person name="Heiman D."/>
            <person name="Hepburn T."/>
            <person name="Howarth C."/>
            <person name="Jen D."/>
            <person name="Larson L."/>
            <person name="Mehta T."/>
            <person name="Neiman D."/>
            <person name="Pearson M."/>
            <person name="Roberts A."/>
            <person name="Saif S."/>
            <person name="Shea T."/>
            <person name="Shenoy N."/>
            <person name="Sisk P."/>
            <person name="Stolte C."/>
            <person name="Sykes S."/>
            <person name="Walk T."/>
            <person name="White J."/>
            <person name="Yandava C."/>
            <person name="Haas B."/>
            <person name="Nusbaum C."/>
            <person name="Birren B."/>
        </authorList>
    </citation>
    <scope>NUCLEOTIDE SEQUENCE [LARGE SCALE GENOMIC DNA]</scope>
    <source>
        <strain evidence="10">ATCC 64411 / 73-15</strain>
    </source>
</reference>
<dbReference type="Proteomes" id="UP000011715">
    <property type="component" value="Unassembled WGS sequence"/>
</dbReference>
<sequence>MISPGSSPPVRAQESEKKKRESHHSPRELPRDTSSTNTNANININIKPNTTNGSARPATLVDKMRSHGFAGALGAVAVLATAVASLTIHGGGGGGGVCFSGFCPRSDALEDLGGSLSSKAQVLFSGSAEFVARTARWSNLSPPNFTAVVVPGDQEDVAATVRFANAKKLPFLATNTAHGTLTTLGRMSHGIEIDIRSLNSVEIAADGNTARVGGGVRSKDLIDALWAANKQTVTGTCECVSVMGPALGGGHGWLQGYYGLVADNILSMDVVLADGRAVTASRDQNPDLFYALKGAGHNFGIVTSAVFKIYDVIARDWAIETHIFSGDKVEAVYRAANEHLLKNGTQSRDLINWSYWLNDVSMDPQNPIIIFYIIQQGVKSVDPEYTKPFHDIGPLAAIPQTGDYLQVSGWAGVSLSSPPCKKEGWPTRVFPSTWTSTTHPPWPPPTPPTPPPSGPPTRPFTVPIFMFEGYPSQGLQAANAEASASAAFAHRDRRLLKRAADPVSPRGVVRR</sequence>
<evidence type="ECO:0000256" key="2">
    <source>
        <dbReference type="ARBA" id="ARBA00005466"/>
    </source>
</evidence>
<reference evidence="9" key="4">
    <citation type="journal article" date="2015" name="G3 (Bethesda)">
        <title>Genome sequences of three phytopathogenic species of the Magnaporthaceae family of fungi.</title>
        <authorList>
            <person name="Okagaki L.H."/>
            <person name="Nunes C.C."/>
            <person name="Sailsbery J."/>
            <person name="Clay B."/>
            <person name="Brown D."/>
            <person name="John T."/>
            <person name="Oh Y."/>
            <person name="Young N."/>
            <person name="Fitzgerald M."/>
            <person name="Haas B.J."/>
            <person name="Zeng Q."/>
            <person name="Young S."/>
            <person name="Adiconis X."/>
            <person name="Fan L."/>
            <person name="Levin J.Z."/>
            <person name="Mitchell T.K."/>
            <person name="Okubara P.A."/>
            <person name="Farman M.L."/>
            <person name="Kohn L.M."/>
            <person name="Birren B."/>
            <person name="Ma L.-J."/>
            <person name="Dean R.A."/>
        </authorList>
    </citation>
    <scope>NUCLEOTIDE SEQUENCE</scope>
    <source>
        <strain evidence="9">ATCC 64411 / 73-15</strain>
    </source>
</reference>
<feature type="region of interest" description="Disordered" evidence="6">
    <location>
        <begin position="1"/>
        <end position="56"/>
    </location>
</feature>
<proteinExistence type="inferred from homology"/>
<keyword evidence="3" id="KW-0285">Flavoprotein</keyword>
<evidence type="ECO:0000313" key="10">
    <source>
        <dbReference type="Proteomes" id="UP000011715"/>
    </source>
</evidence>
<evidence type="ECO:0000313" key="9">
    <source>
        <dbReference type="EnsemblFungi" id="MAPG_06044T0"/>
    </source>
</evidence>
<evidence type="ECO:0000259" key="7">
    <source>
        <dbReference type="PROSITE" id="PS51387"/>
    </source>
</evidence>
<organism evidence="9 10">
    <name type="scientific">Magnaporthiopsis poae (strain ATCC 64411 / 73-15)</name>
    <name type="common">Kentucky bluegrass fungus</name>
    <name type="synonym">Magnaporthe poae</name>
    <dbReference type="NCBI Taxonomy" id="644358"/>
    <lineage>
        <taxon>Eukaryota</taxon>
        <taxon>Fungi</taxon>
        <taxon>Dikarya</taxon>
        <taxon>Ascomycota</taxon>
        <taxon>Pezizomycotina</taxon>
        <taxon>Sordariomycetes</taxon>
        <taxon>Sordariomycetidae</taxon>
        <taxon>Magnaporthales</taxon>
        <taxon>Magnaporthaceae</taxon>
        <taxon>Magnaporthiopsis</taxon>
    </lineage>
</organism>
<dbReference type="STRING" id="644358.A0A0C4E100"/>
<dbReference type="OrthoDB" id="9996127at2759"/>
<gene>
    <name evidence="8" type="ORF">MAPG_06044</name>
</gene>
<evidence type="ECO:0000256" key="6">
    <source>
        <dbReference type="SAM" id="MobiDB-lite"/>
    </source>
</evidence>
<feature type="domain" description="FAD-binding PCMH-type" evidence="7">
    <location>
        <begin position="140"/>
        <end position="312"/>
    </location>
</feature>
<dbReference type="PANTHER" id="PTHR42973">
    <property type="entry name" value="BINDING OXIDOREDUCTASE, PUTATIVE (AFU_ORTHOLOGUE AFUA_1G17690)-RELATED"/>
    <property type="match status" value="1"/>
</dbReference>
<dbReference type="InterPro" id="IPR016166">
    <property type="entry name" value="FAD-bd_PCMH"/>
</dbReference>
<reference evidence="8" key="2">
    <citation type="submission" date="2010-05" db="EMBL/GenBank/DDBJ databases">
        <title>The Genome Sequence of Magnaporthe poae strain ATCC 64411.</title>
        <authorList>
            <consortium name="The Broad Institute Genome Sequencing Platform"/>
            <consortium name="Broad Institute Genome Sequencing Center for Infectious Disease"/>
            <person name="Ma L.-J."/>
            <person name="Dead R."/>
            <person name="Young S."/>
            <person name="Zeng Q."/>
            <person name="Koehrsen M."/>
            <person name="Alvarado L."/>
            <person name="Berlin A."/>
            <person name="Chapman S.B."/>
            <person name="Chen Z."/>
            <person name="Freedman E."/>
            <person name="Gellesch M."/>
            <person name="Goldberg J."/>
            <person name="Griggs A."/>
            <person name="Gujja S."/>
            <person name="Heilman E.R."/>
            <person name="Heiman D."/>
            <person name="Hepburn T."/>
            <person name="Howarth C."/>
            <person name="Jen D."/>
            <person name="Larson L."/>
            <person name="Mehta T."/>
            <person name="Neiman D."/>
            <person name="Pearson M."/>
            <person name="Roberts A."/>
            <person name="Saif S."/>
            <person name="Shea T."/>
            <person name="Shenoy N."/>
            <person name="Sisk P."/>
            <person name="Stolte C."/>
            <person name="Sykes S."/>
            <person name="Walk T."/>
            <person name="White J."/>
            <person name="Yandava C."/>
            <person name="Haas B."/>
            <person name="Nusbaum C."/>
            <person name="Birren B."/>
        </authorList>
    </citation>
    <scope>NUCLEOTIDE SEQUENCE</scope>
    <source>
        <strain evidence="8">ATCC 64411</strain>
    </source>
</reference>
<accession>A0A0C4E100</accession>
<dbReference type="InterPro" id="IPR036318">
    <property type="entry name" value="FAD-bd_PCMH-like_sf"/>
</dbReference>
<dbReference type="InterPro" id="IPR016169">
    <property type="entry name" value="FAD-bd_PCMH_sub2"/>
</dbReference>
<feature type="compositionally biased region" description="Pro residues" evidence="6">
    <location>
        <begin position="440"/>
        <end position="458"/>
    </location>
</feature>
<evidence type="ECO:0000256" key="4">
    <source>
        <dbReference type="ARBA" id="ARBA00022827"/>
    </source>
</evidence>
<dbReference type="EMBL" id="ADBL01001449">
    <property type="status" value="NOT_ANNOTATED_CDS"/>
    <property type="molecule type" value="Genomic_DNA"/>
</dbReference>
<dbReference type="EMBL" id="GL876970">
    <property type="protein sequence ID" value="KLU87038.1"/>
    <property type="molecule type" value="Genomic_DNA"/>
</dbReference>
<feature type="region of interest" description="Disordered" evidence="6">
    <location>
        <begin position="432"/>
        <end position="458"/>
    </location>
</feature>
<dbReference type="SUPFAM" id="SSF56176">
    <property type="entry name" value="FAD-binding/transporter-associated domain-like"/>
    <property type="match status" value="1"/>
</dbReference>
<evidence type="ECO:0000256" key="1">
    <source>
        <dbReference type="ARBA" id="ARBA00001974"/>
    </source>
</evidence>
<keyword evidence="10" id="KW-1185">Reference proteome</keyword>
<comment type="cofactor">
    <cofactor evidence="1">
        <name>FAD</name>
        <dbReference type="ChEBI" id="CHEBI:57692"/>
    </cofactor>
</comment>
<keyword evidence="5" id="KW-0560">Oxidoreductase</keyword>
<dbReference type="EnsemblFungi" id="MAPG_06044T0">
    <property type="protein sequence ID" value="MAPG_06044T0"/>
    <property type="gene ID" value="MAPG_06044"/>
</dbReference>
<evidence type="ECO:0000256" key="3">
    <source>
        <dbReference type="ARBA" id="ARBA00022630"/>
    </source>
</evidence>
<dbReference type="InterPro" id="IPR006094">
    <property type="entry name" value="Oxid_FAD_bind_N"/>
</dbReference>
<dbReference type="Gene3D" id="3.30.465.10">
    <property type="match status" value="1"/>
</dbReference>
<protein>
    <submittedName>
        <fullName evidence="8">FAD binding domain-containing protein</fullName>
    </submittedName>
</protein>
<dbReference type="PANTHER" id="PTHR42973:SF9">
    <property type="entry name" value="FAD-BINDING PCMH-TYPE DOMAIN-CONTAINING PROTEIN-RELATED"/>
    <property type="match status" value="1"/>
</dbReference>